<evidence type="ECO:0000313" key="3">
    <source>
        <dbReference type="Proteomes" id="UP000280834"/>
    </source>
</evidence>
<sequence length="171" mass="18896">MHRRTLLRSAIATSPLLVGLGGCASTAKSMPTPYAVSIKVDDGVNPDGRGQAAPILVKVFELKSSGNFETADYFALQDRDRETLAAELVNADQAILRSGEERTFKREAGLDSRAIGVIAGYRKLENARWRLVLPLKEPKQTNLYKVWQFSPSEQKVRIVIRKSGIELLPTT</sequence>
<feature type="chain" id="PRO_5043130593" evidence="1">
    <location>
        <begin position="30"/>
        <end position="171"/>
    </location>
</feature>
<dbReference type="WBParaSite" id="BTMF_0000463701-mRNA-1">
    <property type="protein sequence ID" value="BTMF_0000463701-mRNA-1"/>
    <property type="gene ID" value="BTMF_0000463701"/>
</dbReference>
<feature type="signal peptide" evidence="1">
    <location>
        <begin position="1"/>
        <end position="29"/>
    </location>
</feature>
<keyword evidence="3" id="KW-1185">Reference proteome</keyword>
<reference evidence="4" key="1">
    <citation type="submission" date="2017-02" db="UniProtKB">
        <authorList>
            <consortium name="WormBaseParasite"/>
        </authorList>
    </citation>
    <scope>IDENTIFICATION</scope>
</reference>
<dbReference type="PROSITE" id="PS51257">
    <property type="entry name" value="PROKAR_LIPOPROTEIN"/>
    <property type="match status" value="1"/>
</dbReference>
<name>A0A0R3QE51_9BILA</name>
<dbReference type="Gene3D" id="2.60.40.4150">
    <property type="entry name" value="Type VI secretion system, lipoprotein SciN"/>
    <property type="match status" value="1"/>
</dbReference>
<dbReference type="Proteomes" id="UP000280834">
    <property type="component" value="Unassembled WGS sequence"/>
</dbReference>
<dbReference type="NCBIfam" id="TIGR03352">
    <property type="entry name" value="VI_chp_3"/>
    <property type="match status" value="1"/>
</dbReference>
<dbReference type="InterPro" id="IPR038706">
    <property type="entry name" value="Type_VI_SciN-like_sf"/>
</dbReference>
<gene>
    <name evidence="2" type="ORF">BTMF_LOCUS3936</name>
</gene>
<protein>
    <submittedName>
        <fullName evidence="4">Type VI secretion system lipoprotein TssJ</fullName>
    </submittedName>
</protein>
<reference evidence="2 3" key="2">
    <citation type="submission" date="2018-11" db="EMBL/GenBank/DDBJ databases">
        <authorList>
            <consortium name="Pathogen Informatics"/>
        </authorList>
    </citation>
    <scope>NUCLEOTIDE SEQUENCE [LARGE SCALE GENOMIC DNA]</scope>
</reference>
<accession>A0A0R3QE51</accession>
<dbReference type="AlphaFoldDB" id="A0A0R3QE51"/>
<dbReference type="PANTHER" id="PTHR37625:SF4">
    <property type="entry name" value="OUTER MEMBRANE LIPOPROTEIN"/>
    <property type="match status" value="1"/>
</dbReference>
<dbReference type="EMBL" id="UZAG01003720">
    <property type="protein sequence ID" value="VDO15787.1"/>
    <property type="molecule type" value="Genomic_DNA"/>
</dbReference>
<keyword evidence="1" id="KW-0732">Signal</keyword>
<organism evidence="4">
    <name type="scientific">Brugia timori</name>
    <dbReference type="NCBI Taxonomy" id="42155"/>
    <lineage>
        <taxon>Eukaryota</taxon>
        <taxon>Metazoa</taxon>
        <taxon>Ecdysozoa</taxon>
        <taxon>Nematoda</taxon>
        <taxon>Chromadorea</taxon>
        <taxon>Rhabditida</taxon>
        <taxon>Spirurina</taxon>
        <taxon>Spiruromorpha</taxon>
        <taxon>Filarioidea</taxon>
        <taxon>Onchocercidae</taxon>
        <taxon>Brugia</taxon>
    </lineage>
</organism>
<dbReference type="Pfam" id="PF12790">
    <property type="entry name" value="T6SS-SciN"/>
    <property type="match status" value="1"/>
</dbReference>
<dbReference type="InterPro" id="IPR017734">
    <property type="entry name" value="T6SS_SciN"/>
</dbReference>
<proteinExistence type="predicted"/>
<evidence type="ECO:0000256" key="1">
    <source>
        <dbReference type="SAM" id="SignalP"/>
    </source>
</evidence>
<evidence type="ECO:0000313" key="2">
    <source>
        <dbReference type="EMBL" id="VDO15787.1"/>
    </source>
</evidence>
<evidence type="ECO:0000313" key="4">
    <source>
        <dbReference type="WBParaSite" id="BTMF_0000463701-mRNA-1"/>
    </source>
</evidence>
<dbReference type="PANTHER" id="PTHR37625">
    <property type="entry name" value="OUTER MEMBRANE LIPOPROTEIN-RELATED"/>
    <property type="match status" value="1"/>
</dbReference>